<evidence type="ECO:0000256" key="8">
    <source>
        <dbReference type="ARBA" id="ARBA00022801"/>
    </source>
</evidence>
<dbReference type="GO" id="GO:0006508">
    <property type="term" value="P:proteolysis"/>
    <property type="evidence" value="ECO:0007669"/>
    <property type="project" value="UniProtKB-KW"/>
</dbReference>
<evidence type="ECO:0000256" key="14">
    <source>
        <dbReference type="SAM" id="SignalP"/>
    </source>
</evidence>
<keyword evidence="8 13" id="KW-0378">Hydrolase</keyword>
<sequence>MICHRLLTTMLHCSLILWVYKIEAKNRRPNFCDTPSSEDDPLSFLWSVKRNPPAFLFGTIHVPYSRVWDHIPENTKRAFEASENIFFELDLTDPSTITALTHCQLLPAGERLSDILPKDVYRRLKRHLEYVKTALPSWMTAEQRGRGLYADYLFNALTGNWERKRPVWVMLMVNALTESDVKARGIPVLDLYLAQEAERMSKPTGAVERVDEQCLPLNGLDGSQVLFALNQTLIQHENFREGDGNGFYTTDDLIKHYNCGDLNAVIFNQDTAQVPNLVNTSLPLTEQKMARRIDSYFRQELIYKRNERMGERVIQLLMAHPDRSFFFAFGAGIEFNFLDDHVQSVRCKLELVAAVVRRAVGVKEVRWTGGKIARCEP</sequence>
<keyword evidence="6 13" id="KW-0479">Metal-binding</keyword>
<evidence type="ECO:0000313" key="15">
    <source>
        <dbReference type="EnsemblMetazoa" id="SMAR013573-PA"/>
    </source>
</evidence>
<accession>T1JI92</accession>
<dbReference type="GO" id="GO:0030178">
    <property type="term" value="P:negative regulation of Wnt signaling pathway"/>
    <property type="evidence" value="ECO:0007669"/>
    <property type="project" value="UniProtKB-UniRule"/>
</dbReference>
<evidence type="ECO:0000256" key="4">
    <source>
        <dbReference type="ARBA" id="ARBA00022670"/>
    </source>
</evidence>
<evidence type="ECO:0000256" key="3">
    <source>
        <dbReference type="ARBA" id="ARBA00008261"/>
    </source>
</evidence>
<comment type="function">
    <text evidence="13">Metalloprotease that acts as a negative regulator of the Wnt signaling pathway.</text>
</comment>
<evidence type="ECO:0000256" key="10">
    <source>
        <dbReference type="ARBA" id="ARBA00023049"/>
    </source>
</evidence>
<feature type="signal peptide" evidence="14">
    <location>
        <begin position="1"/>
        <end position="24"/>
    </location>
</feature>
<dbReference type="GO" id="GO:0046872">
    <property type="term" value="F:metal ion binding"/>
    <property type="evidence" value="ECO:0007669"/>
    <property type="project" value="UniProtKB-UniRule"/>
</dbReference>
<dbReference type="EMBL" id="JH431789">
    <property type="status" value="NOT_ANNOTATED_CDS"/>
    <property type="molecule type" value="Genomic_DNA"/>
</dbReference>
<keyword evidence="16" id="KW-1185">Reference proteome</keyword>
<reference evidence="16" key="1">
    <citation type="submission" date="2011-05" db="EMBL/GenBank/DDBJ databases">
        <authorList>
            <person name="Richards S.R."/>
            <person name="Qu J."/>
            <person name="Jiang H."/>
            <person name="Jhangiani S.N."/>
            <person name="Agravi P."/>
            <person name="Goodspeed R."/>
            <person name="Gross S."/>
            <person name="Mandapat C."/>
            <person name="Jackson L."/>
            <person name="Mathew T."/>
            <person name="Pu L."/>
            <person name="Thornton R."/>
            <person name="Saada N."/>
            <person name="Wilczek-Boney K.B."/>
            <person name="Lee S."/>
            <person name="Kovar C."/>
            <person name="Wu Y."/>
            <person name="Scherer S.E."/>
            <person name="Worley K.C."/>
            <person name="Muzny D.M."/>
            <person name="Gibbs R."/>
        </authorList>
    </citation>
    <scope>NUCLEOTIDE SEQUENCE</scope>
    <source>
        <strain evidence="16">Brora</strain>
    </source>
</reference>
<evidence type="ECO:0000256" key="6">
    <source>
        <dbReference type="ARBA" id="ARBA00022723"/>
    </source>
</evidence>
<dbReference type="InterPro" id="IPR040230">
    <property type="entry name" value="TIKI1/2-like"/>
</dbReference>
<comment type="similarity">
    <text evidence="3 13">Belongs to the TIKI family.</text>
</comment>
<keyword evidence="12" id="KW-0325">Glycoprotein</keyword>
<dbReference type="Pfam" id="PF01963">
    <property type="entry name" value="TraB_PrgY_gumN"/>
    <property type="match status" value="1"/>
</dbReference>
<keyword evidence="7 13" id="KW-0732">Signal</keyword>
<feature type="chain" id="PRO_5004580363" description="Metalloprotease TIKI homolog" evidence="14">
    <location>
        <begin position="25"/>
        <end position="377"/>
    </location>
</feature>
<keyword evidence="5" id="KW-0812">Transmembrane</keyword>
<organism evidence="15 16">
    <name type="scientific">Strigamia maritima</name>
    <name type="common">European centipede</name>
    <name type="synonym">Geophilus maritimus</name>
    <dbReference type="NCBI Taxonomy" id="126957"/>
    <lineage>
        <taxon>Eukaryota</taxon>
        <taxon>Metazoa</taxon>
        <taxon>Ecdysozoa</taxon>
        <taxon>Arthropoda</taxon>
        <taxon>Myriapoda</taxon>
        <taxon>Chilopoda</taxon>
        <taxon>Pleurostigmophora</taxon>
        <taxon>Geophilomorpha</taxon>
        <taxon>Linotaeniidae</taxon>
        <taxon>Strigamia</taxon>
    </lineage>
</organism>
<evidence type="ECO:0000256" key="11">
    <source>
        <dbReference type="ARBA" id="ARBA00023136"/>
    </source>
</evidence>
<keyword evidence="13" id="KW-1003">Cell membrane</keyword>
<keyword evidence="13" id="KW-0879">Wnt signaling pathway</keyword>
<dbReference type="CDD" id="cd14789">
    <property type="entry name" value="Tiki"/>
    <property type="match status" value="1"/>
</dbReference>
<dbReference type="GO" id="GO:0004222">
    <property type="term" value="F:metalloendopeptidase activity"/>
    <property type="evidence" value="ECO:0007669"/>
    <property type="project" value="UniProtKB-UniRule"/>
</dbReference>
<dbReference type="PANTHER" id="PTHR31120">
    <property type="entry name" value="METALLOPROTEASE TIKI"/>
    <property type="match status" value="1"/>
</dbReference>
<evidence type="ECO:0000313" key="16">
    <source>
        <dbReference type="Proteomes" id="UP000014500"/>
    </source>
</evidence>
<evidence type="ECO:0000256" key="2">
    <source>
        <dbReference type="ARBA" id="ARBA00004479"/>
    </source>
</evidence>
<name>T1JI92_STRMM</name>
<evidence type="ECO:0000256" key="7">
    <source>
        <dbReference type="ARBA" id="ARBA00022729"/>
    </source>
</evidence>
<evidence type="ECO:0000256" key="9">
    <source>
        <dbReference type="ARBA" id="ARBA00022989"/>
    </source>
</evidence>
<keyword evidence="9" id="KW-1133">Transmembrane helix</keyword>
<evidence type="ECO:0000256" key="12">
    <source>
        <dbReference type="ARBA" id="ARBA00023180"/>
    </source>
</evidence>
<comment type="cofactor">
    <cofactor evidence="13">
        <name>Mn(2+)</name>
        <dbReference type="ChEBI" id="CHEBI:29035"/>
    </cofactor>
    <cofactor evidence="13">
        <name>Co(2+)</name>
        <dbReference type="ChEBI" id="CHEBI:48828"/>
    </cofactor>
    <text evidence="13">Divalent metal cations. Mn(2+) or Co(2+).</text>
</comment>
<evidence type="ECO:0000256" key="1">
    <source>
        <dbReference type="ARBA" id="ARBA00001941"/>
    </source>
</evidence>
<dbReference type="OMA" id="RVHEQCL"/>
<evidence type="ECO:0000256" key="13">
    <source>
        <dbReference type="RuleBase" id="RU369069"/>
    </source>
</evidence>
<dbReference type="InterPro" id="IPR002816">
    <property type="entry name" value="TraB/PrgY/GumN_fam"/>
</dbReference>
<comment type="cofactor">
    <cofactor evidence="1">
        <name>Co(2+)</name>
        <dbReference type="ChEBI" id="CHEBI:48828"/>
    </cofactor>
</comment>
<dbReference type="HOGENOM" id="CLU_046347_0_0_1"/>
<dbReference type="EnsemblMetazoa" id="SMAR013573-RA">
    <property type="protein sequence ID" value="SMAR013573-PA"/>
    <property type="gene ID" value="SMAR013573"/>
</dbReference>
<comment type="subcellular location">
    <subcellularLocation>
        <location evidence="13">Cell membrane</location>
        <topology evidence="13">Single-pass type I membrane protein</topology>
    </subcellularLocation>
    <subcellularLocation>
        <location evidence="2">Membrane</location>
        <topology evidence="2">Single-pass type I membrane protein</topology>
    </subcellularLocation>
</comment>
<reference evidence="15" key="2">
    <citation type="submission" date="2015-02" db="UniProtKB">
        <authorList>
            <consortium name="EnsemblMetazoa"/>
        </authorList>
    </citation>
    <scope>IDENTIFICATION</scope>
</reference>
<proteinExistence type="inferred from homology"/>
<keyword evidence="4 13" id="KW-0645">Protease</keyword>
<keyword evidence="11" id="KW-0472">Membrane</keyword>
<dbReference type="PANTHER" id="PTHR31120:SF6">
    <property type="entry name" value="METALLOPROTEASE TIKI HOMOLOG"/>
    <property type="match status" value="1"/>
</dbReference>
<keyword evidence="10 13" id="KW-0482">Metalloprotease</keyword>
<evidence type="ECO:0000256" key="5">
    <source>
        <dbReference type="ARBA" id="ARBA00022692"/>
    </source>
</evidence>
<dbReference type="EC" id="3.4.-.-" evidence="13"/>
<dbReference type="AlphaFoldDB" id="T1JI92"/>
<dbReference type="PhylomeDB" id="T1JI92"/>
<dbReference type="Proteomes" id="UP000014500">
    <property type="component" value="Unassembled WGS sequence"/>
</dbReference>
<protein>
    <recommendedName>
        <fullName evidence="13">Metalloprotease TIKI homolog</fullName>
        <ecNumber evidence="13">3.4.-.-</ecNumber>
    </recommendedName>
</protein>
<dbReference type="eggNOG" id="ENOG502QPR1">
    <property type="taxonomic scope" value="Eukaryota"/>
</dbReference>
<dbReference type="GO" id="GO:0005886">
    <property type="term" value="C:plasma membrane"/>
    <property type="evidence" value="ECO:0007669"/>
    <property type="project" value="UniProtKB-SubCell"/>
</dbReference>
<dbReference type="GO" id="GO:0016055">
    <property type="term" value="P:Wnt signaling pathway"/>
    <property type="evidence" value="ECO:0007669"/>
    <property type="project" value="UniProtKB-KW"/>
</dbReference>